<feature type="transmembrane region" description="Helical" evidence="1">
    <location>
        <begin position="45"/>
        <end position="72"/>
    </location>
</feature>
<keyword evidence="1" id="KW-0812">Transmembrane</keyword>
<evidence type="ECO:0000256" key="1">
    <source>
        <dbReference type="SAM" id="Phobius"/>
    </source>
</evidence>
<feature type="transmembrane region" description="Helical" evidence="1">
    <location>
        <begin position="6"/>
        <end position="24"/>
    </location>
</feature>
<sequence>METSLTGAWVLSVAGPFLFHRFYFQPLWEKLHNASIVRTNYRGEKVVTAGGVFLISYAAAVQLLLLCVGSFQSVDGTTLKQGLLLLAGSLAMACCGWLDDRSTDKIPKGFRGHFGVLLREGRLTSGVWKAAGGAGTALVVSSQLHTGIMDVWVGAGVLALSSNLLNLFDVRPARAIKVFWLVMAGAACSLLLYAESTQLWIWVLPVLTSTLLLFPHDAHARLMLGDTGANYLGFIAGFVLTVTLPFFAQLAVLALWLGLHLLSEYVSFTRLIAQVGWLNRLDEWGRPMETK</sequence>
<keyword evidence="3" id="KW-1185">Reference proteome</keyword>
<name>A0ABY4WE84_9BACL</name>
<feature type="transmembrane region" description="Helical" evidence="1">
    <location>
        <begin position="231"/>
        <end position="257"/>
    </location>
</feature>
<evidence type="ECO:0000313" key="2">
    <source>
        <dbReference type="EMBL" id="USG63619.1"/>
    </source>
</evidence>
<dbReference type="Proteomes" id="UP001056500">
    <property type="component" value="Chromosome"/>
</dbReference>
<keyword evidence="1" id="KW-0472">Membrane</keyword>
<evidence type="ECO:0000313" key="3">
    <source>
        <dbReference type="Proteomes" id="UP001056500"/>
    </source>
</evidence>
<organism evidence="2 3">
    <name type="scientific">Brevibacillus ruminantium</name>
    <dbReference type="NCBI Taxonomy" id="2950604"/>
    <lineage>
        <taxon>Bacteria</taxon>
        <taxon>Bacillati</taxon>
        <taxon>Bacillota</taxon>
        <taxon>Bacilli</taxon>
        <taxon>Bacillales</taxon>
        <taxon>Paenibacillaceae</taxon>
        <taxon>Brevibacillus</taxon>
    </lineage>
</organism>
<feature type="transmembrane region" description="Helical" evidence="1">
    <location>
        <begin position="199"/>
        <end position="219"/>
    </location>
</feature>
<accession>A0ABY4WE84</accession>
<keyword evidence="1" id="KW-1133">Transmembrane helix</keyword>
<feature type="transmembrane region" description="Helical" evidence="1">
    <location>
        <begin position="151"/>
        <end position="168"/>
    </location>
</feature>
<proteinExistence type="predicted"/>
<feature type="transmembrane region" description="Helical" evidence="1">
    <location>
        <begin position="175"/>
        <end position="193"/>
    </location>
</feature>
<gene>
    <name evidence="2" type="ORF">NDK47_15700</name>
</gene>
<dbReference type="RefSeq" id="WP_251870700.1">
    <property type="nucleotide sequence ID" value="NZ_CP098755.1"/>
</dbReference>
<protein>
    <submittedName>
        <fullName evidence="2">UDP-N-acetylmuramyl pentapeptide phosphotransferase</fullName>
    </submittedName>
</protein>
<reference evidence="2" key="1">
    <citation type="submission" date="2022-06" db="EMBL/GenBank/DDBJ databases">
        <title>Genome sequencing of Brevibacillus sp. BB3-R1.</title>
        <authorList>
            <person name="Heo J."/>
            <person name="Lee D."/>
            <person name="Won M."/>
            <person name="Han B.-H."/>
            <person name="Hong S.-B."/>
            <person name="Kwon S.-W."/>
        </authorList>
    </citation>
    <scope>NUCLEOTIDE SEQUENCE</scope>
    <source>
        <strain evidence="2">BB3-R1</strain>
    </source>
</reference>
<dbReference type="EMBL" id="CP098755">
    <property type="protein sequence ID" value="USG63619.1"/>
    <property type="molecule type" value="Genomic_DNA"/>
</dbReference>